<dbReference type="CDD" id="cd10917">
    <property type="entry name" value="CE4_NodB_like_6s_7s"/>
    <property type="match status" value="3"/>
</dbReference>
<dbReference type="InterPro" id="IPR002509">
    <property type="entry name" value="NODB_dom"/>
</dbReference>
<feature type="domain" description="NodB homology" evidence="4">
    <location>
        <begin position="77"/>
        <end position="290"/>
    </location>
</feature>
<organism evidence="5 6">
    <name type="scientific">Pelosinus baikalensis</name>
    <dbReference type="NCBI Taxonomy" id="2892015"/>
    <lineage>
        <taxon>Bacteria</taxon>
        <taxon>Bacillati</taxon>
        <taxon>Bacillota</taxon>
        <taxon>Negativicutes</taxon>
        <taxon>Selenomonadales</taxon>
        <taxon>Sporomusaceae</taxon>
        <taxon>Pelosinus</taxon>
    </lineage>
</organism>
<proteinExistence type="predicted"/>
<dbReference type="PANTHER" id="PTHR10587:SF133">
    <property type="entry name" value="CHITIN DEACETYLASE 1-RELATED"/>
    <property type="match status" value="1"/>
</dbReference>
<evidence type="ECO:0000259" key="4">
    <source>
        <dbReference type="PROSITE" id="PS51677"/>
    </source>
</evidence>
<dbReference type="Proteomes" id="UP001165492">
    <property type="component" value="Unassembled WGS sequence"/>
</dbReference>
<keyword evidence="2" id="KW-0378">Hydrolase</keyword>
<dbReference type="PROSITE" id="PS51677">
    <property type="entry name" value="NODB"/>
    <property type="match status" value="2"/>
</dbReference>
<feature type="domain" description="NodB homology" evidence="4">
    <location>
        <begin position="652"/>
        <end position="859"/>
    </location>
</feature>
<keyword evidence="1" id="KW-0479">Metal-binding</keyword>
<dbReference type="Pfam" id="PF01522">
    <property type="entry name" value="Polysacc_deac_1"/>
    <property type="match status" value="3"/>
</dbReference>
<dbReference type="InterPro" id="IPR011330">
    <property type="entry name" value="Glyco_hydro/deAcase_b/a-brl"/>
</dbReference>
<evidence type="ECO:0000313" key="6">
    <source>
        <dbReference type="Proteomes" id="UP001165492"/>
    </source>
</evidence>
<dbReference type="SUPFAM" id="SSF88713">
    <property type="entry name" value="Glycoside hydrolase/deacetylase"/>
    <property type="match status" value="3"/>
</dbReference>
<dbReference type="EMBL" id="JAJHJB010000063">
    <property type="protein sequence ID" value="MCC5468382.1"/>
    <property type="molecule type" value="Genomic_DNA"/>
</dbReference>
<accession>A0ABS8HYX0</accession>
<evidence type="ECO:0000256" key="1">
    <source>
        <dbReference type="ARBA" id="ARBA00022723"/>
    </source>
</evidence>
<sequence length="883" mass="98605">MKNKIIVSSLVLFIGACLIGIFFFKDFFIAPTGGDYCNITDIESSYNAEAEIAQALAKMKSSQDKATVIMRSNSGQRRIAITFDGLTDGTSMQQILDLLKKHNVKATFFVDGMQTAEDPQTVVNIKKAGHKIENYSLLGISKMETLPVERVVKDFSRAQKIIKVITDQEPNLLKCNDTNYTDQLLQAAKACGFNSVVKSDVFLNVKQMNSLLAADTFVGKLKPGSILSVKLKPNTEKIVNESGKTDLRPAIDKQPGLKELPQEANLGEKETIAAVERLLIAISKANYTTAYVEDFAADSSMQNPVKTTFFQNSINNVKESIHYSFFIKIASFLQEEFTSLFIGRTAYAAESVNSEVQEIKVISTTEPALSYTFGGLANETVVNDVLTRLHRLGIKATFFVAEVEMKKYPETLRRIIENGHEIGIAIRPKDGETADETRSTILRDSKKLQEQFGVATNLVKQPWGAVSDTTKEVIFSLGYKLIGQSVNVVQNKHKDYTSANQVMAEIFGKSMLSLARGQIVHFRMDYYANDRLVGDLAEIIKQRKVDNIAYATFYDNPANNLSNDSQYTIKPVGEILNNTRFIYRYPVDLTTVSAHLKNDGSEQMIDTHNFLAEASKRYIGNRDVNDNNNMLGFSKMDTRRLDKSGLIHTKDNVIFITFDDWGTDASVNKILYVLRKHNVPATFFILTHNVVNNPNLLRTIAMQGHNIGDHSDKHKPMVVRDPKTGKQVNTQDKEEYIQELATSYQKLLTITGDVNVNGKPMLTKFFRPPTLAISKMGIEVLFETGYEFIVSGSCNTNDYRAKNVPQLEKIIEDGVYTENGEVRKGAILVLHMLDSAAYTAIALDILLTANEAKADSDPSKFKVGRLSDYLIDGYSQISRKSLK</sequence>
<evidence type="ECO:0000313" key="5">
    <source>
        <dbReference type="EMBL" id="MCC5468382.1"/>
    </source>
</evidence>
<keyword evidence="3" id="KW-0472">Membrane</keyword>
<dbReference type="PROSITE" id="PS51257">
    <property type="entry name" value="PROKAR_LIPOPROTEIN"/>
    <property type="match status" value="1"/>
</dbReference>
<keyword evidence="3" id="KW-1133">Transmembrane helix</keyword>
<evidence type="ECO:0000256" key="3">
    <source>
        <dbReference type="SAM" id="Phobius"/>
    </source>
</evidence>
<protein>
    <submittedName>
        <fullName evidence="5">Polysaccharide deacetylase family protein</fullName>
    </submittedName>
</protein>
<gene>
    <name evidence="5" type="ORF">LMF89_23890</name>
</gene>
<dbReference type="RefSeq" id="WP_229537255.1">
    <property type="nucleotide sequence ID" value="NZ_JAJHJB010000063.1"/>
</dbReference>
<reference evidence="5" key="1">
    <citation type="submission" date="2021-11" db="EMBL/GenBank/DDBJ databases">
        <title>Description of a new species Pelosinus isolated from the bottom sediments of Lake Baikal.</title>
        <authorList>
            <person name="Zakharyuk A."/>
        </authorList>
    </citation>
    <scope>NUCLEOTIDE SEQUENCE</scope>
    <source>
        <strain evidence="5">Bkl1</strain>
    </source>
</reference>
<keyword evidence="3" id="KW-0812">Transmembrane</keyword>
<dbReference type="Gene3D" id="3.20.20.370">
    <property type="entry name" value="Glycoside hydrolase/deacetylase"/>
    <property type="match status" value="3"/>
</dbReference>
<keyword evidence="6" id="KW-1185">Reference proteome</keyword>
<dbReference type="InterPro" id="IPR050248">
    <property type="entry name" value="Polysacc_deacetylase_ArnD"/>
</dbReference>
<name>A0ABS8HYX0_9FIRM</name>
<feature type="transmembrane region" description="Helical" evidence="3">
    <location>
        <begin position="5"/>
        <end position="24"/>
    </location>
</feature>
<dbReference type="PANTHER" id="PTHR10587">
    <property type="entry name" value="GLYCOSYL TRANSFERASE-RELATED"/>
    <property type="match status" value="1"/>
</dbReference>
<evidence type="ECO:0000256" key="2">
    <source>
        <dbReference type="ARBA" id="ARBA00022801"/>
    </source>
</evidence>
<comment type="caution">
    <text evidence="5">The sequence shown here is derived from an EMBL/GenBank/DDBJ whole genome shotgun (WGS) entry which is preliminary data.</text>
</comment>